<gene>
    <name evidence="2" type="ORF">N302_11557</name>
</gene>
<dbReference type="EMBL" id="KK719551">
    <property type="protein sequence ID" value="KFO64152.1"/>
    <property type="molecule type" value="Genomic_DNA"/>
</dbReference>
<protein>
    <submittedName>
        <fullName evidence="2">Uncharacterized protein</fullName>
    </submittedName>
</protein>
<evidence type="ECO:0000313" key="3">
    <source>
        <dbReference type="Proteomes" id="UP000052976"/>
    </source>
</evidence>
<keyword evidence="3" id="KW-1185">Reference proteome</keyword>
<proteinExistence type="predicted"/>
<accession>A0A091F5P6</accession>
<feature type="compositionally biased region" description="Polar residues" evidence="1">
    <location>
        <begin position="184"/>
        <end position="193"/>
    </location>
</feature>
<dbReference type="AlphaFoldDB" id="A0A091F5P6"/>
<dbReference type="Proteomes" id="UP000052976">
    <property type="component" value="Unassembled WGS sequence"/>
</dbReference>
<feature type="region of interest" description="Disordered" evidence="1">
    <location>
        <begin position="179"/>
        <end position="214"/>
    </location>
</feature>
<organism evidence="2 3">
    <name type="scientific">Corvus brachyrhynchos</name>
    <name type="common">American crow</name>
    <dbReference type="NCBI Taxonomy" id="85066"/>
    <lineage>
        <taxon>Eukaryota</taxon>
        <taxon>Metazoa</taxon>
        <taxon>Chordata</taxon>
        <taxon>Craniata</taxon>
        <taxon>Vertebrata</taxon>
        <taxon>Euteleostomi</taxon>
        <taxon>Archelosauria</taxon>
        <taxon>Archosauria</taxon>
        <taxon>Dinosauria</taxon>
        <taxon>Saurischia</taxon>
        <taxon>Theropoda</taxon>
        <taxon>Coelurosauria</taxon>
        <taxon>Aves</taxon>
        <taxon>Neognathae</taxon>
        <taxon>Neoaves</taxon>
        <taxon>Telluraves</taxon>
        <taxon>Australaves</taxon>
        <taxon>Passeriformes</taxon>
        <taxon>Corvoidea</taxon>
        <taxon>Corvidae</taxon>
        <taxon>Corvus</taxon>
    </lineage>
</organism>
<dbReference type="STRING" id="85066.A0A091F5P6"/>
<name>A0A091F5P6_CORBR</name>
<evidence type="ECO:0000256" key="1">
    <source>
        <dbReference type="SAM" id="MobiDB-lite"/>
    </source>
</evidence>
<reference evidence="2 3" key="1">
    <citation type="submission" date="2014-04" db="EMBL/GenBank/DDBJ databases">
        <title>Genome evolution of avian class.</title>
        <authorList>
            <person name="Zhang G."/>
            <person name="Li C."/>
        </authorList>
    </citation>
    <scope>NUCLEOTIDE SEQUENCE [LARGE SCALE GENOMIC DNA]</scope>
    <source>
        <strain evidence="2">BGI_N302</strain>
    </source>
</reference>
<feature type="non-terminal residue" evidence="2">
    <location>
        <position position="1"/>
    </location>
</feature>
<sequence>NYINDDDFEPHITTKQIPYTAPELAKLKKEYGRLPHEAETEYVFQVSLTGGDQIQFTEQEASGYWGHGVLLTTGDKRNTWSLTQRAAFWAGGLNPLERGDPFATVGTPDQLLESVHKAACLQMIHERKLTPGYESPTQLPVKPELMTPLIRGLPESLKSTATVLQKTIAAVGPVERLDRFLGNPSDQTASTDPGFTPYSTPSQPPGSQSNSPVSDCKVWTWSEVAEDLINYSRKYGPIKIPEEKSDKTKGVRYI</sequence>
<feature type="non-terminal residue" evidence="2">
    <location>
        <position position="254"/>
    </location>
</feature>
<evidence type="ECO:0000313" key="2">
    <source>
        <dbReference type="EMBL" id="KFO64152.1"/>
    </source>
</evidence>
<feature type="compositionally biased region" description="Low complexity" evidence="1">
    <location>
        <begin position="197"/>
        <end position="214"/>
    </location>
</feature>